<dbReference type="InterPro" id="IPR005176">
    <property type="entry name" value="PONY_dom"/>
</dbReference>
<dbReference type="PANTHER" id="PTHR12241:SF154">
    <property type="entry name" value="TUBULIN POLYGLUTAMYLASE TTLL11"/>
    <property type="match status" value="1"/>
</dbReference>
<dbReference type="SUPFAM" id="SSF46934">
    <property type="entry name" value="UBA-like"/>
    <property type="match status" value="1"/>
</dbReference>
<dbReference type="InterPro" id="IPR042460">
    <property type="entry name" value="DCN1-like_PONY"/>
</dbReference>
<evidence type="ECO:0000256" key="7">
    <source>
        <dbReference type="SAM" id="MobiDB-lite"/>
    </source>
</evidence>
<protein>
    <recommendedName>
        <fullName evidence="4">DCN1-like protein 3</fullName>
    </recommendedName>
    <alternativeName>
        <fullName evidence="5">DCUN1 domain-containing protein 3</fullName>
    </alternativeName>
    <alternativeName>
        <fullName evidence="6">Defective in cullin neddylation protein 1-like protein 3</fullName>
    </alternativeName>
</protein>
<dbReference type="Gene3D" id="1.10.8.10">
    <property type="entry name" value="DNA helicase RuvA subunit, C-terminal domain"/>
    <property type="match status" value="1"/>
</dbReference>
<keyword evidence="9" id="KW-1185">Reference proteome</keyword>
<dbReference type="WBParaSite" id="maker-E.canG7_contigs_7125-snap-gene-0.9-mRNA-1">
    <property type="protein sequence ID" value="maker-E.canG7_contigs_7125-snap-gene-0.9-mRNA-1"/>
    <property type="gene ID" value="EcG7_06717"/>
</dbReference>
<feature type="domain" description="DCUN1" evidence="8">
    <location>
        <begin position="1111"/>
        <end position="1308"/>
    </location>
</feature>
<feature type="region of interest" description="Disordered" evidence="7">
    <location>
        <begin position="596"/>
        <end position="616"/>
    </location>
</feature>
<dbReference type="Pfam" id="PF14555">
    <property type="entry name" value="UBA_4"/>
    <property type="match status" value="1"/>
</dbReference>
<dbReference type="PROSITE" id="PS51221">
    <property type="entry name" value="TTL"/>
    <property type="match status" value="1"/>
</dbReference>
<proteinExistence type="predicted"/>
<evidence type="ECO:0000313" key="9">
    <source>
        <dbReference type="Proteomes" id="UP000887562"/>
    </source>
</evidence>
<evidence type="ECO:0000256" key="6">
    <source>
        <dbReference type="ARBA" id="ARBA00043182"/>
    </source>
</evidence>
<dbReference type="InterPro" id="IPR009060">
    <property type="entry name" value="UBA-like_sf"/>
</dbReference>
<evidence type="ECO:0000256" key="4">
    <source>
        <dbReference type="ARBA" id="ARBA00039727"/>
    </source>
</evidence>
<accession>A0A915EZN9</accession>
<dbReference type="InterPro" id="IPR004344">
    <property type="entry name" value="TTL/TTLL_fam"/>
</dbReference>
<evidence type="ECO:0000259" key="8">
    <source>
        <dbReference type="PROSITE" id="PS51229"/>
    </source>
</evidence>
<dbReference type="GO" id="GO:0036064">
    <property type="term" value="C:ciliary basal body"/>
    <property type="evidence" value="ECO:0007669"/>
    <property type="project" value="TreeGrafter"/>
</dbReference>
<dbReference type="GO" id="GO:0005886">
    <property type="term" value="C:plasma membrane"/>
    <property type="evidence" value="ECO:0007669"/>
    <property type="project" value="UniProtKB-ARBA"/>
</dbReference>
<evidence type="ECO:0000313" key="10">
    <source>
        <dbReference type="WBParaSite" id="maker-E.canG7_contigs_7125-snap-gene-0.9-mRNA-1"/>
    </source>
</evidence>
<dbReference type="FunFam" id="1.10.238.200:FF:000003">
    <property type="entry name" value="DCN1-like protein 3"/>
    <property type="match status" value="1"/>
</dbReference>
<dbReference type="GO" id="GO:2000436">
    <property type="term" value="P:positive regulation of protein neddylation"/>
    <property type="evidence" value="ECO:0007669"/>
    <property type="project" value="UniProtKB-ARBA"/>
</dbReference>
<dbReference type="PROSITE" id="PS51229">
    <property type="entry name" value="DCUN1"/>
    <property type="match status" value="1"/>
</dbReference>
<dbReference type="PANTHER" id="PTHR12241">
    <property type="entry name" value="TUBULIN POLYGLUTAMYLASE"/>
    <property type="match status" value="1"/>
</dbReference>
<dbReference type="Pfam" id="PF03133">
    <property type="entry name" value="TTL"/>
    <property type="match status" value="2"/>
</dbReference>
<dbReference type="Proteomes" id="UP000887562">
    <property type="component" value="Unplaced"/>
</dbReference>
<evidence type="ECO:0000256" key="2">
    <source>
        <dbReference type="ARBA" id="ARBA00022741"/>
    </source>
</evidence>
<evidence type="ECO:0000256" key="1">
    <source>
        <dbReference type="ARBA" id="ARBA00022598"/>
    </source>
</evidence>
<feature type="compositionally biased region" description="Basic and acidic residues" evidence="7">
    <location>
        <begin position="598"/>
        <end position="616"/>
    </location>
</feature>
<sequence length="1675" mass="189515">MDGGFTITGSGHSVRWSQPRLDGLSLGSRESISARVRRPYRHLHANRDFRTDGLSNYRQEYPKEARSVHYTTFKPLLAYKPTDFRRYIIEKRMRTLREYSLFTKRSIRVQHRESVQRCALSVGTHFAGSNIDALRLAIQDLGFNEVTEEQDRDITWNAAYFFKKDRSRSGCINKFPGIHCLLTKISLFKCLEFQRRYFPEAYDFYPPTWFLPHQYDEWASYTTQYKRGTVTYIVKPSGGTQGKGIYLVQSPKEYCKEQMNARENAPQSDNETVMDPIICLGADSMGFLAAKEVVQQYEDNPVLVSGFKADLRIYVVLESIKPLRIHVYRDGLVRLASQRYHTPDPMNMRNSKMHLTNYSINKFPDSVDPGTSSQMKSPMIGLTTTSIRGGSHSDAECLDLTCVETKTNWQCKRRLHHFIQSGRFETGSNLIPTTFWSKVDELVRNTIFALVPYLRVAYWAECEGYGVVDSGSVKSKDPPQCFQIFGFDLLLVEPDCRPVLLEVNSSPSLRIDCMRPLVRYPSVAARQGLSPNIVVNSPKYSAFFRSRVDEAVKLGLLKATLLLMGSRIIHQRLLRYSPEKAKAFLEACGYKTPLSARTENKKKPTADATKKESKVDKLLSPARLPAQSGRITQRGAMGCSGSNRWMSARIAQIYCRPRAREERWSERKKTHLSPPLVSTKASVTMPTTSTMVATVAKTSTSIPSLTAPVWPPLRCPSIHTASGRQRQSEKLSEHFLSQPLSRACRKARNRLHCIYAEDEIYPTSTGIFAEDDRECGLNASNNEKVQFPQTFPAFAPTEVRKPSPLTSETMGKLSLDEKQPLQGDFKSNESASPEYAQPSPPTANSVAHLRIVDRLAEIFIHILSIRRPQCSHQKPPEIVDDVDQRSHANRPRPGNNLSFVIYVDPNGKTVSSHSITANNGNTEAQGIVDVPIPRMDFTSFRMFTQRCKLKSAGISIREVDILYMKHRLHWFRVFESDTPSAYTGLSFPAFVELCSIIAQKYFANPSNFGDSYYPVKEADQAEPTAERHRRAFTAFVEHCMNALKLPSTQSPSPRTTSTVTYDLCGSSTPNRFQPWCSNHPFKPSSSRERVVKKFQSVTQSDERTALHCLHMNNWKLDSSLEYYFSNSSNVLNESKMEQLFQRYSDPQYPDRILATGMERFLVTDLHLDPASRVVLILAWKFGARTQGDCDSIETLRDRVATLESEVENPAAFKSLYTFTFGFANVDRHDSKTLVLDYAIPYFDLLLRGKFEHLDLWFKFLQEKHKSSISKDTWDLMLEFVNTIASDFSNYDLEGAWPVLIDEFVEWARPIRLAIYLLASAIVFGILTLRDMADVAETEDSKEPVKEFPELKDAQPVVPTLRFQYWAYEELAHIVVQRYPILNIEGTTYPPPQWRAFAAKIVTTLKFLFLALVIAGINPFPYFGIGTPNFMTYANENKFACCASSLAALSKASFYPRVHLRSRLMLFFFRWTSTDIPVWSKLQSNRLPQPQELLSIIDAHLQFQAPGSASHGMSFNSNSNPHMPSDSYGGIRKNFVSWRLLLLVSTGYEDASCLWLYRGSFRSSTKSLSTTGMAVGIRCGTTELRTLLTALVDSVGVAAQFSDRVEFFSMETGNSDVLQVSTLLRNRRQATGSKFISAGRLAAAVVAVGGGKRSRQLLTASLKLVSSVSRAPTAVK</sequence>
<organism evidence="9 10">
    <name type="scientific">Echinococcus canadensis</name>
    <dbReference type="NCBI Taxonomy" id="519352"/>
    <lineage>
        <taxon>Eukaryota</taxon>
        <taxon>Metazoa</taxon>
        <taxon>Spiralia</taxon>
        <taxon>Lophotrochozoa</taxon>
        <taxon>Platyhelminthes</taxon>
        <taxon>Cestoda</taxon>
        <taxon>Eucestoda</taxon>
        <taxon>Cyclophyllidea</taxon>
        <taxon>Taeniidae</taxon>
        <taxon>Echinococcus</taxon>
        <taxon>Echinococcus canadensis group</taxon>
    </lineage>
</organism>
<evidence type="ECO:0000256" key="3">
    <source>
        <dbReference type="ARBA" id="ARBA00022840"/>
    </source>
</evidence>
<feature type="region of interest" description="Disordered" evidence="7">
    <location>
        <begin position="795"/>
        <end position="843"/>
    </location>
</feature>
<dbReference type="GO" id="GO:0015631">
    <property type="term" value="F:tubulin binding"/>
    <property type="evidence" value="ECO:0007669"/>
    <property type="project" value="TreeGrafter"/>
</dbReference>
<dbReference type="GO" id="GO:0005524">
    <property type="term" value="F:ATP binding"/>
    <property type="evidence" value="ECO:0007669"/>
    <property type="project" value="UniProtKB-KW"/>
</dbReference>
<dbReference type="Gene3D" id="1.10.238.200">
    <property type="entry name" value="Cullin, PONY binding domain"/>
    <property type="match status" value="1"/>
</dbReference>
<name>A0A915EZN9_9CEST</name>
<dbReference type="SUPFAM" id="SSF56059">
    <property type="entry name" value="Glutathione synthetase ATP-binding domain-like"/>
    <property type="match status" value="1"/>
</dbReference>
<dbReference type="GO" id="GO:0000226">
    <property type="term" value="P:microtubule cytoskeleton organization"/>
    <property type="evidence" value="ECO:0007669"/>
    <property type="project" value="TreeGrafter"/>
</dbReference>
<keyword evidence="1" id="KW-0436">Ligase</keyword>
<dbReference type="GO" id="GO:0070740">
    <property type="term" value="F:tubulin-glutamic acid ligase activity"/>
    <property type="evidence" value="ECO:0007669"/>
    <property type="project" value="TreeGrafter"/>
</dbReference>
<dbReference type="Gene3D" id="1.10.238.10">
    <property type="entry name" value="EF-hand"/>
    <property type="match status" value="1"/>
</dbReference>
<dbReference type="Pfam" id="PF03556">
    <property type="entry name" value="Cullin_binding"/>
    <property type="match status" value="1"/>
</dbReference>
<dbReference type="Gene3D" id="3.30.470.20">
    <property type="entry name" value="ATP-grasp fold, B domain"/>
    <property type="match status" value="1"/>
</dbReference>
<keyword evidence="3" id="KW-0067">ATP-binding</keyword>
<evidence type="ECO:0000256" key="5">
    <source>
        <dbReference type="ARBA" id="ARBA00042254"/>
    </source>
</evidence>
<keyword evidence="2" id="KW-0547">Nucleotide-binding</keyword>
<reference evidence="10" key="1">
    <citation type="submission" date="2022-11" db="UniProtKB">
        <authorList>
            <consortium name="WormBaseParasite"/>
        </authorList>
    </citation>
    <scope>IDENTIFICATION</scope>
</reference>